<dbReference type="PROSITE" id="PS51688">
    <property type="entry name" value="ICA"/>
    <property type="match status" value="1"/>
</dbReference>
<reference evidence="2" key="1">
    <citation type="journal article" date="2020" name="Nature">
        <title>Giant virus diversity and host interactions through global metagenomics.</title>
        <authorList>
            <person name="Schulz F."/>
            <person name="Roux S."/>
            <person name="Paez-Espino D."/>
            <person name="Jungbluth S."/>
            <person name="Walsh D.A."/>
            <person name="Denef V.J."/>
            <person name="McMahon K.D."/>
            <person name="Konstantinidis K.T."/>
            <person name="Eloe-Fadrosh E.A."/>
            <person name="Kyrpides N.C."/>
            <person name="Woyke T."/>
        </authorList>
    </citation>
    <scope>NUCLEOTIDE SEQUENCE</scope>
    <source>
        <strain evidence="2">GVMAG-M-3300009161-30</strain>
    </source>
</reference>
<dbReference type="InterPro" id="IPR036388">
    <property type="entry name" value="WH-like_DNA-bd_sf"/>
</dbReference>
<accession>A0A6C0ETV9</accession>
<dbReference type="Pfam" id="PF13884">
    <property type="entry name" value="Peptidase_S74"/>
    <property type="match status" value="1"/>
</dbReference>
<protein>
    <recommendedName>
        <fullName evidence="1">Peptidase S74 domain-containing protein</fullName>
    </recommendedName>
</protein>
<evidence type="ECO:0000259" key="1">
    <source>
        <dbReference type="PROSITE" id="PS51688"/>
    </source>
</evidence>
<organism evidence="2">
    <name type="scientific">viral metagenome</name>
    <dbReference type="NCBI Taxonomy" id="1070528"/>
    <lineage>
        <taxon>unclassified sequences</taxon>
        <taxon>metagenomes</taxon>
        <taxon>organismal metagenomes</taxon>
    </lineage>
</organism>
<name>A0A6C0ETV9_9ZZZZ</name>
<dbReference type="EMBL" id="MN738945">
    <property type="protein sequence ID" value="QHT32616.1"/>
    <property type="molecule type" value="Genomic_DNA"/>
</dbReference>
<feature type="domain" description="Peptidase S74" evidence="1">
    <location>
        <begin position="73"/>
        <end position="177"/>
    </location>
</feature>
<dbReference type="Gene3D" id="1.10.10.10">
    <property type="entry name" value="Winged helix-like DNA-binding domain superfamily/Winged helix DNA-binding domain"/>
    <property type="match status" value="1"/>
</dbReference>
<sequence>MNFGSSTYTGGRQPPLTSYVKSFYGGSNGSLWTFTTYTDPSGGRQQVLTPSNNKSSVYIVKDLIVGGSINNPSDAKLKKNVEDLPLKLSDKLMDLNPKQYTYIADEEQKLHYGLIAQDVEVLFPNLVSEITTTTSNEENGEEIINTIKTINYLELVPVLLLKIQDMQKQIDDIKLLVTK</sequence>
<evidence type="ECO:0000313" key="2">
    <source>
        <dbReference type="EMBL" id="QHT32616.1"/>
    </source>
</evidence>
<dbReference type="InterPro" id="IPR030392">
    <property type="entry name" value="S74_ICA"/>
</dbReference>
<proteinExistence type="predicted"/>
<dbReference type="AlphaFoldDB" id="A0A6C0ETV9"/>